<dbReference type="EMBL" id="KN817518">
    <property type="protein sequence ID" value="KJA29999.1"/>
    <property type="molecule type" value="Genomic_DNA"/>
</dbReference>
<feature type="region of interest" description="Disordered" evidence="1">
    <location>
        <begin position="1"/>
        <end position="22"/>
    </location>
</feature>
<accession>A0A0D2PGM8</accession>
<sequence>MRNCPPRTGGQNDFPGRRAPSMKSPCRIHRLIGMRCTHHAAHRRQSPGVHTLLTHPVGLRYLHSPCVIDLYNSTTSLIHKPCEIGLHNPAAAPGDPWLLNRIRFPQPTNTLTCISEPHLHLRTTTTTPSPNHRAAKSPDAKESHVHFVLRPSPYIRTN</sequence>
<evidence type="ECO:0000256" key="1">
    <source>
        <dbReference type="SAM" id="MobiDB-lite"/>
    </source>
</evidence>
<proteinExistence type="predicted"/>
<organism evidence="2 3">
    <name type="scientific">Hypholoma sublateritium (strain FD-334 SS-4)</name>
    <dbReference type="NCBI Taxonomy" id="945553"/>
    <lineage>
        <taxon>Eukaryota</taxon>
        <taxon>Fungi</taxon>
        <taxon>Dikarya</taxon>
        <taxon>Basidiomycota</taxon>
        <taxon>Agaricomycotina</taxon>
        <taxon>Agaricomycetes</taxon>
        <taxon>Agaricomycetidae</taxon>
        <taxon>Agaricales</taxon>
        <taxon>Agaricineae</taxon>
        <taxon>Strophariaceae</taxon>
        <taxon>Hypholoma</taxon>
    </lineage>
</organism>
<reference evidence="3" key="1">
    <citation type="submission" date="2014-04" db="EMBL/GenBank/DDBJ databases">
        <title>Evolutionary Origins and Diversification of the Mycorrhizal Mutualists.</title>
        <authorList>
            <consortium name="DOE Joint Genome Institute"/>
            <consortium name="Mycorrhizal Genomics Consortium"/>
            <person name="Kohler A."/>
            <person name="Kuo A."/>
            <person name="Nagy L.G."/>
            <person name="Floudas D."/>
            <person name="Copeland A."/>
            <person name="Barry K.W."/>
            <person name="Cichocki N."/>
            <person name="Veneault-Fourrey C."/>
            <person name="LaButti K."/>
            <person name="Lindquist E.A."/>
            <person name="Lipzen A."/>
            <person name="Lundell T."/>
            <person name="Morin E."/>
            <person name="Murat C."/>
            <person name="Riley R."/>
            <person name="Ohm R."/>
            <person name="Sun H."/>
            <person name="Tunlid A."/>
            <person name="Henrissat B."/>
            <person name="Grigoriev I.V."/>
            <person name="Hibbett D.S."/>
            <person name="Martin F."/>
        </authorList>
    </citation>
    <scope>NUCLEOTIDE SEQUENCE [LARGE SCALE GENOMIC DNA]</scope>
    <source>
        <strain evidence="3">FD-334 SS-4</strain>
    </source>
</reference>
<name>A0A0D2PGM8_HYPSF</name>
<feature type="region of interest" description="Disordered" evidence="1">
    <location>
        <begin position="121"/>
        <end position="144"/>
    </location>
</feature>
<dbReference type="Proteomes" id="UP000054270">
    <property type="component" value="Unassembled WGS sequence"/>
</dbReference>
<dbReference type="AlphaFoldDB" id="A0A0D2PGM8"/>
<keyword evidence="3" id="KW-1185">Reference proteome</keyword>
<evidence type="ECO:0000313" key="3">
    <source>
        <dbReference type="Proteomes" id="UP000054270"/>
    </source>
</evidence>
<protein>
    <submittedName>
        <fullName evidence="2">Uncharacterized protein</fullName>
    </submittedName>
</protein>
<gene>
    <name evidence="2" type="ORF">HYPSUDRAFT_250966</name>
</gene>
<evidence type="ECO:0000313" key="2">
    <source>
        <dbReference type="EMBL" id="KJA29999.1"/>
    </source>
</evidence>